<gene>
    <name evidence="1" type="ORF">FC19_GL001436</name>
</gene>
<reference evidence="1 2" key="1">
    <citation type="journal article" date="2015" name="Genome Announc.">
        <title>Expanding the biotechnology potential of lactobacilli through comparative genomics of 213 strains and associated genera.</title>
        <authorList>
            <person name="Sun Z."/>
            <person name="Harris H.M."/>
            <person name="McCann A."/>
            <person name="Guo C."/>
            <person name="Argimon S."/>
            <person name="Zhang W."/>
            <person name="Yang X."/>
            <person name="Jeffery I.B."/>
            <person name="Cooney J.C."/>
            <person name="Kagawa T.F."/>
            <person name="Liu W."/>
            <person name="Song Y."/>
            <person name="Salvetti E."/>
            <person name="Wrobel A."/>
            <person name="Rasinkangas P."/>
            <person name="Parkhill J."/>
            <person name="Rea M.C."/>
            <person name="O'Sullivan O."/>
            <person name="Ritari J."/>
            <person name="Douillard F.P."/>
            <person name="Paul Ross R."/>
            <person name="Yang R."/>
            <person name="Briner A.E."/>
            <person name="Felis G.E."/>
            <person name="de Vos W.M."/>
            <person name="Barrangou R."/>
            <person name="Klaenhammer T.R."/>
            <person name="Caufield P.W."/>
            <person name="Cui Y."/>
            <person name="Zhang H."/>
            <person name="O'Toole P.W."/>
        </authorList>
    </citation>
    <scope>NUCLEOTIDE SEQUENCE [LARGE SCALE GENOMIC DNA]</scope>
    <source>
        <strain evidence="1 2">DSM 21051</strain>
    </source>
</reference>
<evidence type="ECO:0000313" key="1">
    <source>
        <dbReference type="EMBL" id="KRM95955.1"/>
    </source>
</evidence>
<dbReference type="STRING" id="1423725.FC19_GL001436"/>
<proteinExistence type="predicted"/>
<dbReference type="Proteomes" id="UP000051015">
    <property type="component" value="Unassembled WGS sequence"/>
</dbReference>
<dbReference type="PATRIC" id="fig|1423725.3.peg.1477"/>
<keyword evidence="2" id="KW-1185">Reference proteome</keyword>
<sequence length="51" mass="6009">MYFKKRLLFESGISLSTIDQEDYFELLEVMSSKPRDKRALSAAEAHRRMRG</sequence>
<comment type="caution">
    <text evidence="1">The sequence shown here is derived from an EMBL/GenBank/DDBJ whole genome shotgun (WGS) entry which is preliminary data.</text>
</comment>
<name>A0A0R2D7H6_9LACO</name>
<dbReference type="EMBL" id="AYZD01000018">
    <property type="protein sequence ID" value="KRM95955.1"/>
    <property type="molecule type" value="Genomic_DNA"/>
</dbReference>
<protein>
    <submittedName>
        <fullName evidence="1">Uncharacterized protein</fullName>
    </submittedName>
</protein>
<accession>A0A0R2D7H6</accession>
<organism evidence="1 2">
    <name type="scientific">Liquorilactobacillus aquaticus DSM 21051</name>
    <dbReference type="NCBI Taxonomy" id="1423725"/>
    <lineage>
        <taxon>Bacteria</taxon>
        <taxon>Bacillati</taxon>
        <taxon>Bacillota</taxon>
        <taxon>Bacilli</taxon>
        <taxon>Lactobacillales</taxon>
        <taxon>Lactobacillaceae</taxon>
        <taxon>Liquorilactobacillus</taxon>
    </lineage>
</organism>
<evidence type="ECO:0000313" key="2">
    <source>
        <dbReference type="Proteomes" id="UP000051015"/>
    </source>
</evidence>
<dbReference type="AlphaFoldDB" id="A0A0R2D7H6"/>